<evidence type="ECO:0000256" key="1">
    <source>
        <dbReference type="ARBA" id="ARBA00004651"/>
    </source>
</evidence>
<evidence type="ECO:0000256" key="6">
    <source>
        <dbReference type="ARBA" id="ARBA00023136"/>
    </source>
</evidence>
<name>A0ABU5PNN1_9BACL</name>
<feature type="transmembrane region" description="Helical" evidence="7">
    <location>
        <begin position="124"/>
        <end position="145"/>
    </location>
</feature>
<dbReference type="Proteomes" id="UP001292216">
    <property type="component" value="Unassembled WGS sequence"/>
</dbReference>
<keyword evidence="2" id="KW-1003">Cell membrane</keyword>
<keyword evidence="3 7" id="KW-0812">Transmembrane</keyword>
<evidence type="ECO:0000256" key="3">
    <source>
        <dbReference type="ARBA" id="ARBA00022692"/>
    </source>
</evidence>
<comment type="caution">
    <text evidence="9">The sequence shown here is derived from an EMBL/GenBank/DDBJ whole genome shotgun (WGS) entry which is preliminary data.</text>
</comment>
<keyword evidence="10" id="KW-1185">Reference proteome</keyword>
<dbReference type="PANTHER" id="PTHR14969">
    <property type="entry name" value="SPHINGOSINE-1-PHOSPHATE PHOSPHOHYDROLASE"/>
    <property type="match status" value="1"/>
</dbReference>
<feature type="transmembrane region" description="Helical" evidence="7">
    <location>
        <begin position="157"/>
        <end position="177"/>
    </location>
</feature>
<dbReference type="EMBL" id="JAYERP010000001">
    <property type="protein sequence ID" value="MEA3571560.1"/>
    <property type="molecule type" value="Genomic_DNA"/>
</dbReference>
<feature type="transmembrane region" description="Helical" evidence="7">
    <location>
        <begin position="36"/>
        <end position="57"/>
    </location>
</feature>
<dbReference type="RefSeq" id="WP_009223557.1">
    <property type="nucleotide sequence ID" value="NZ_CBCSKM010000001.1"/>
</dbReference>
<dbReference type="Gene3D" id="1.20.144.10">
    <property type="entry name" value="Phosphatidic acid phosphatase type 2/haloperoxidase"/>
    <property type="match status" value="2"/>
</dbReference>
<dbReference type="PANTHER" id="PTHR14969:SF62">
    <property type="entry name" value="DECAPRENYLPHOSPHORYL-5-PHOSPHORIBOSE PHOSPHATASE RV3807C-RELATED"/>
    <property type="match status" value="1"/>
</dbReference>
<dbReference type="SMART" id="SM00014">
    <property type="entry name" value="acidPPc"/>
    <property type="match status" value="1"/>
</dbReference>
<comment type="subcellular location">
    <subcellularLocation>
        <location evidence="1">Cell membrane</location>
        <topology evidence="1">Multi-pass membrane protein</topology>
    </subcellularLocation>
</comment>
<evidence type="ECO:0000259" key="8">
    <source>
        <dbReference type="SMART" id="SM00014"/>
    </source>
</evidence>
<organism evidence="9 10">
    <name type="scientific">Paenibacillus phoenicis</name>
    <dbReference type="NCBI Taxonomy" id="554117"/>
    <lineage>
        <taxon>Bacteria</taxon>
        <taxon>Bacillati</taxon>
        <taxon>Bacillota</taxon>
        <taxon>Bacilli</taxon>
        <taxon>Bacillales</taxon>
        <taxon>Paenibacillaceae</taxon>
        <taxon>Paenibacillus</taxon>
    </lineage>
</organism>
<dbReference type="InterPro" id="IPR036938">
    <property type="entry name" value="PAP2/HPO_sf"/>
</dbReference>
<evidence type="ECO:0000313" key="9">
    <source>
        <dbReference type="EMBL" id="MEA3571560.1"/>
    </source>
</evidence>
<accession>A0ABU5PNN1</accession>
<evidence type="ECO:0000256" key="2">
    <source>
        <dbReference type="ARBA" id="ARBA00022475"/>
    </source>
</evidence>
<dbReference type="Pfam" id="PF01569">
    <property type="entry name" value="PAP2"/>
    <property type="match status" value="1"/>
</dbReference>
<feature type="transmembrane region" description="Helical" evidence="7">
    <location>
        <begin position="63"/>
        <end position="81"/>
    </location>
</feature>
<evidence type="ECO:0000256" key="4">
    <source>
        <dbReference type="ARBA" id="ARBA00022801"/>
    </source>
</evidence>
<feature type="domain" description="Phosphatidic acid phosphatase type 2/haloperoxidase" evidence="8">
    <location>
        <begin position="65"/>
        <end position="172"/>
    </location>
</feature>
<evidence type="ECO:0000256" key="7">
    <source>
        <dbReference type="SAM" id="Phobius"/>
    </source>
</evidence>
<dbReference type="InterPro" id="IPR000326">
    <property type="entry name" value="PAP2/HPO"/>
</dbReference>
<keyword evidence="6 7" id="KW-0472">Membrane</keyword>
<keyword evidence="4" id="KW-0378">Hydrolase</keyword>
<proteinExistence type="predicted"/>
<dbReference type="SUPFAM" id="SSF48317">
    <property type="entry name" value="Acid phosphatase/Vanadium-dependent haloperoxidase"/>
    <property type="match status" value="1"/>
</dbReference>
<reference evidence="9 10" key="1">
    <citation type="submission" date="2023-12" db="EMBL/GenBank/DDBJ databases">
        <title>Whole genome sequencing of Paenibacillus phoenicis isolated from the Phoenix Mars Lander spacecraft assembly facility.</title>
        <authorList>
            <person name="Garcia A."/>
            <person name="Venkateswaran K."/>
        </authorList>
    </citation>
    <scope>NUCLEOTIDE SEQUENCE [LARGE SCALE GENOMIC DNA]</scope>
    <source>
        <strain evidence="9 10">3PO2SA</strain>
    </source>
</reference>
<evidence type="ECO:0000313" key="10">
    <source>
        <dbReference type="Proteomes" id="UP001292216"/>
    </source>
</evidence>
<evidence type="ECO:0000256" key="5">
    <source>
        <dbReference type="ARBA" id="ARBA00022989"/>
    </source>
</evidence>
<gene>
    <name evidence="9" type="ORF">U9M73_16535</name>
</gene>
<keyword evidence="5 7" id="KW-1133">Transmembrane helix</keyword>
<sequence>MKHRYYLRLREYDNRLFRWCNHSLSHPWLDRILKGLTHLGSAAFTIALTLSVVLFTTGSWQRAGWHSLIALTVSHLLAVVIKKRFQRTRPYEALQNARISIHPLKDYSFPSGHTTAAFSTFIPLLYAAPGLAQLLLPLAFIVGLSRIYLGVHYPSDVLAGGLLGAMTALLVVLSAGLV</sequence>
<protein>
    <submittedName>
        <fullName evidence="9">Phosphatase PAP2 family protein</fullName>
    </submittedName>
</protein>